<evidence type="ECO:0000313" key="3">
    <source>
        <dbReference type="Proteomes" id="UP001204376"/>
    </source>
</evidence>
<keyword evidence="3" id="KW-1185">Reference proteome</keyword>
<protein>
    <recommendedName>
        <fullName evidence="4">Chemotaxis methyl-accepting receptor HlyB-like 4HB MCP domain-containing protein</fullName>
    </recommendedName>
</protein>
<feature type="transmembrane region" description="Helical" evidence="1">
    <location>
        <begin position="182"/>
        <end position="203"/>
    </location>
</feature>
<evidence type="ECO:0000313" key="2">
    <source>
        <dbReference type="EMBL" id="MCQ6958721.1"/>
    </source>
</evidence>
<keyword evidence="1" id="KW-1133">Transmembrane helix</keyword>
<reference evidence="2 3" key="1">
    <citation type="submission" date="2022-07" db="EMBL/GenBank/DDBJ databases">
        <title>Mucilaginibacter sp. JC4.</title>
        <authorList>
            <person name="Le V."/>
            <person name="Ko S.-R."/>
            <person name="Ahn C.-Y."/>
            <person name="Oh H.-M."/>
        </authorList>
    </citation>
    <scope>NUCLEOTIDE SEQUENCE [LARGE SCALE GENOMIC DNA]</scope>
    <source>
        <strain evidence="2 3">JC4</strain>
    </source>
</reference>
<keyword evidence="1" id="KW-0472">Membrane</keyword>
<dbReference type="RefSeq" id="WP_256538918.1">
    <property type="nucleotide sequence ID" value="NZ_JANHOH010000002.1"/>
</dbReference>
<keyword evidence="1" id="KW-0812">Transmembrane</keyword>
<evidence type="ECO:0000256" key="1">
    <source>
        <dbReference type="SAM" id="Phobius"/>
    </source>
</evidence>
<organism evidence="2 3">
    <name type="scientific">Mucilaginibacter aquariorum</name>
    <dbReference type="NCBI Taxonomy" id="2967225"/>
    <lineage>
        <taxon>Bacteria</taxon>
        <taxon>Pseudomonadati</taxon>
        <taxon>Bacteroidota</taxon>
        <taxon>Sphingobacteriia</taxon>
        <taxon>Sphingobacteriales</taxon>
        <taxon>Sphingobacteriaceae</taxon>
        <taxon>Mucilaginibacter</taxon>
    </lineage>
</organism>
<accession>A0ABT1T283</accession>
<gene>
    <name evidence="2" type="ORF">NPE20_12165</name>
</gene>
<dbReference type="Proteomes" id="UP001204376">
    <property type="component" value="Unassembled WGS sequence"/>
</dbReference>
<name>A0ABT1T283_9SPHI</name>
<proteinExistence type="predicted"/>
<sequence length="219" mass="24890">MNNIKHSRNLTLGGSLTALGLVILLLVMTVVGTDTQKYLTGQINKQQQVHERLRDLARSVGLLDILHLRYRTSGMILFRIGYDQITDSVDLQLKDLKDLVKKDAAGAVLWRSVVAGIDTAQRYWRMEEQRSHVKRPAQFAEEEEKRLDVVRFAVSAFDDHTRLQLKGLQDRLEKLQLQMRSWFILLQAVIAIILLIVSLRAGLTRISGANDSRHGHASE</sequence>
<evidence type="ECO:0008006" key="4">
    <source>
        <dbReference type="Google" id="ProtNLM"/>
    </source>
</evidence>
<comment type="caution">
    <text evidence="2">The sequence shown here is derived from an EMBL/GenBank/DDBJ whole genome shotgun (WGS) entry which is preliminary data.</text>
</comment>
<dbReference type="EMBL" id="JANHOH010000002">
    <property type="protein sequence ID" value="MCQ6958721.1"/>
    <property type="molecule type" value="Genomic_DNA"/>
</dbReference>